<feature type="domain" description="Helicase ATP-binding" evidence="1">
    <location>
        <begin position="12"/>
        <end position="213"/>
    </location>
</feature>
<keyword evidence="3" id="KW-1185">Reference proteome</keyword>
<dbReference type="SUPFAM" id="SSF52540">
    <property type="entry name" value="P-loop containing nucleoside triphosphate hydrolases"/>
    <property type="match status" value="1"/>
</dbReference>
<gene>
    <name evidence="2" type="ORF">AshY1_03550</name>
</gene>
<reference evidence="2" key="1">
    <citation type="submission" date="2024-03" db="EMBL/GenBank/DDBJ databases">
        <title>The Complete Genome of 'Candidatus Phytoplasma fraxini' AshY1 from the Ash Yellows Group.</title>
        <authorList>
            <person name="Boehm J.W."/>
            <person name="Huettel B."/>
            <person name="Schneider B."/>
            <person name="Kube M."/>
        </authorList>
    </citation>
    <scope>NUCLEOTIDE SEQUENCE [LARGE SCALE GENOMIC DNA]</scope>
    <source>
        <strain evidence="2">AshY1</strain>
    </source>
</reference>
<sequence length="275" mass="32197">MEHQKEALNKAINHYQKHDKGVLEMACGTGKTFVSKKIMKSLLPKGGLIFYFIPWLSLLEQSMNYFNDAETLTIPVYSTQADIITKKKKNKETDVILSPIIDLSMLLNSKDLEQYRQKYKYIIIFCTYKSIDKLIEKQQTQLLPKADFIICDEAHHTVSNKSFEDTSDDNQKDISNDDLHQKLKAHRKLFMTATVKIYRHSRKNEKLDFYDMDNKEFYGIRFYSLVLGTAIEKDILCDYGVVVARFDDLKEAQTILDKLDVEDKKIDDLHKKKFR</sequence>
<dbReference type="RefSeq" id="WP_341266372.1">
    <property type="nucleotide sequence ID" value="NZ_CP146843.1"/>
</dbReference>
<proteinExistence type="predicted"/>
<evidence type="ECO:0000313" key="2">
    <source>
        <dbReference type="EMBL" id="WYY26468.1"/>
    </source>
</evidence>
<evidence type="ECO:0000313" key="3">
    <source>
        <dbReference type="Proteomes" id="UP001484199"/>
    </source>
</evidence>
<protein>
    <recommendedName>
        <fullName evidence="1">Helicase ATP-binding domain-containing protein</fullName>
    </recommendedName>
</protein>
<dbReference type="InterPro" id="IPR050742">
    <property type="entry name" value="Helicase_Restrict-Modif_Enz"/>
</dbReference>
<dbReference type="SMART" id="SM00487">
    <property type="entry name" value="DEXDc"/>
    <property type="match status" value="1"/>
</dbReference>
<dbReference type="PANTHER" id="PTHR47396:SF1">
    <property type="entry name" value="ATP-DEPENDENT HELICASE IRC3-RELATED"/>
    <property type="match status" value="1"/>
</dbReference>
<name>A0ABZ2U8N1_ASHYP</name>
<dbReference type="Gene3D" id="3.40.50.300">
    <property type="entry name" value="P-loop containing nucleotide triphosphate hydrolases"/>
    <property type="match status" value="1"/>
</dbReference>
<dbReference type="EMBL" id="CP146843">
    <property type="protein sequence ID" value="WYY26468.1"/>
    <property type="molecule type" value="Genomic_DNA"/>
</dbReference>
<dbReference type="Proteomes" id="UP001484199">
    <property type="component" value="Chromosome"/>
</dbReference>
<dbReference type="InterPro" id="IPR006935">
    <property type="entry name" value="Helicase/UvrB_N"/>
</dbReference>
<evidence type="ECO:0000259" key="1">
    <source>
        <dbReference type="PROSITE" id="PS51192"/>
    </source>
</evidence>
<dbReference type="PANTHER" id="PTHR47396">
    <property type="entry name" value="TYPE I RESTRICTION ENZYME ECOKI R PROTEIN"/>
    <property type="match status" value="1"/>
</dbReference>
<accession>A0ABZ2U8N1</accession>
<dbReference type="PROSITE" id="PS51192">
    <property type="entry name" value="HELICASE_ATP_BIND_1"/>
    <property type="match status" value="1"/>
</dbReference>
<dbReference type="InterPro" id="IPR027417">
    <property type="entry name" value="P-loop_NTPase"/>
</dbReference>
<dbReference type="Pfam" id="PF04851">
    <property type="entry name" value="ResIII"/>
    <property type="match status" value="1"/>
</dbReference>
<organism evidence="2 3">
    <name type="scientific">Ash yellows phytoplasma</name>
    <dbReference type="NCBI Taxonomy" id="35780"/>
    <lineage>
        <taxon>Bacteria</taxon>
        <taxon>Bacillati</taxon>
        <taxon>Mycoplasmatota</taxon>
        <taxon>Mollicutes</taxon>
        <taxon>Acholeplasmatales</taxon>
        <taxon>Acholeplasmataceae</taxon>
        <taxon>Candidatus Phytoplasma</taxon>
        <taxon>16SrVII (Ash yellows group)</taxon>
    </lineage>
</organism>
<dbReference type="InterPro" id="IPR014001">
    <property type="entry name" value="Helicase_ATP-bd"/>
</dbReference>